<reference evidence="1 2" key="1">
    <citation type="submission" date="2008-08" db="EMBL/GenBank/DDBJ databases">
        <authorList>
            <person name="Madupu R."/>
            <person name="Durkin A.S."/>
            <person name="Torralba M."/>
            <person name="Methe B."/>
            <person name="Sutton G.G."/>
            <person name="Strausberg R.L."/>
            <person name="Nelson K.E."/>
        </authorList>
    </citation>
    <scope>NUCLEOTIDE SEQUENCE [LARGE SCALE GENOMIC DNA]</scope>
    <source>
        <strain evidence="1 2">RM3267</strain>
    </source>
</reference>
<name>B9D171_CAMRE</name>
<accession>B9D171</accession>
<dbReference type="Proteomes" id="UP000003082">
    <property type="component" value="Unassembled WGS sequence"/>
</dbReference>
<protein>
    <submittedName>
        <fullName evidence="1">Uncharacterized protein</fullName>
    </submittedName>
</protein>
<evidence type="ECO:0000313" key="1">
    <source>
        <dbReference type="EMBL" id="EEF14214.1"/>
    </source>
</evidence>
<gene>
    <name evidence="1" type="ORF">CAMRE0001_3157</name>
</gene>
<dbReference type="EMBL" id="ACFU01000008">
    <property type="protein sequence ID" value="EEF14214.1"/>
    <property type="molecule type" value="Genomic_DNA"/>
</dbReference>
<sequence length="40" mass="4615">MTVRELCEYITDEGRHIFIEVGGAMRTKRCDKKEPANAVF</sequence>
<proteinExistence type="predicted"/>
<organism evidence="1 2">
    <name type="scientific">Campylobacter rectus RM3267</name>
    <dbReference type="NCBI Taxonomy" id="553218"/>
    <lineage>
        <taxon>Bacteria</taxon>
        <taxon>Pseudomonadati</taxon>
        <taxon>Campylobacterota</taxon>
        <taxon>Epsilonproteobacteria</taxon>
        <taxon>Campylobacterales</taxon>
        <taxon>Campylobacteraceae</taxon>
        <taxon>Campylobacter</taxon>
    </lineage>
</organism>
<keyword evidence="2" id="KW-1185">Reference proteome</keyword>
<dbReference type="STRING" id="553218.CAMRE0001_3157"/>
<dbReference type="RefSeq" id="WP_004319176.1">
    <property type="nucleotide sequence ID" value="NZ_ACFU01000008.1"/>
</dbReference>
<dbReference type="AlphaFoldDB" id="B9D171"/>
<comment type="caution">
    <text evidence="1">The sequence shown here is derived from an EMBL/GenBank/DDBJ whole genome shotgun (WGS) entry which is preliminary data.</text>
</comment>
<evidence type="ECO:0000313" key="2">
    <source>
        <dbReference type="Proteomes" id="UP000003082"/>
    </source>
</evidence>